<accession>A0A1R2CWZ2</accession>
<feature type="coiled-coil region" evidence="1">
    <location>
        <begin position="114"/>
        <end position="141"/>
    </location>
</feature>
<gene>
    <name evidence="2" type="ORF">SteCoe_3465</name>
</gene>
<proteinExistence type="predicted"/>
<feature type="coiled-coil region" evidence="1">
    <location>
        <begin position="166"/>
        <end position="193"/>
    </location>
</feature>
<evidence type="ECO:0000256" key="1">
    <source>
        <dbReference type="SAM" id="Coils"/>
    </source>
</evidence>
<feature type="coiled-coil region" evidence="1">
    <location>
        <begin position="224"/>
        <end position="259"/>
    </location>
</feature>
<comment type="caution">
    <text evidence="2">The sequence shown here is derived from an EMBL/GenBank/DDBJ whole genome shotgun (WGS) entry which is preliminary data.</text>
</comment>
<dbReference type="EMBL" id="MPUH01000041">
    <property type="protein sequence ID" value="OMJ93493.1"/>
    <property type="molecule type" value="Genomic_DNA"/>
</dbReference>
<dbReference type="Proteomes" id="UP000187209">
    <property type="component" value="Unassembled WGS sequence"/>
</dbReference>
<dbReference type="AlphaFoldDB" id="A0A1R2CWZ2"/>
<reference evidence="2 3" key="1">
    <citation type="submission" date="2016-11" db="EMBL/GenBank/DDBJ databases">
        <title>The macronuclear genome of Stentor coeruleus: a giant cell with tiny introns.</title>
        <authorList>
            <person name="Slabodnick M."/>
            <person name="Ruby J.G."/>
            <person name="Reiff S.B."/>
            <person name="Swart E.C."/>
            <person name="Gosai S."/>
            <person name="Prabakaran S."/>
            <person name="Witkowska E."/>
            <person name="Larue G.E."/>
            <person name="Fisher S."/>
            <person name="Freeman R.M."/>
            <person name="Gunawardena J."/>
            <person name="Chu W."/>
            <person name="Stover N.A."/>
            <person name="Gregory B.D."/>
            <person name="Nowacki M."/>
            <person name="Derisi J."/>
            <person name="Roy S.W."/>
            <person name="Marshall W.F."/>
            <person name="Sood P."/>
        </authorList>
    </citation>
    <scope>NUCLEOTIDE SEQUENCE [LARGE SCALE GENOMIC DNA]</scope>
    <source>
        <strain evidence="2">WM001</strain>
    </source>
</reference>
<evidence type="ECO:0000313" key="3">
    <source>
        <dbReference type="Proteomes" id="UP000187209"/>
    </source>
</evidence>
<protein>
    <submittedName>
        <fullName evidence="2">Uncharacterized protein</fullName>
    </submittedName>
</protein>
<keyword evidence="1" id="KW-0175">Coiled coil</keyword>
<sequence length="337" mass="39696">MMELDDIEINNSWIPVKAIRNAADIKSTFRTSTHRKTVSSPPETPPHNISRIKENRLSSAFGSSINLHTRYNTASIDSFQPSVNHELDSSLLERKYTSIISRLNEEIMILGNQLKHSNTIISELTKKLNEINNKHAQHIQALQERHEQKMRRNKQELDYIIQEMNSRNIKHVNQSLEQALKKAHEEFQNEIYEKSKVYQDELENNNYEHKKQVNILKSHCLGIVAELKERFVEELEKVEEEYKEKIMRLKKRYNKKKNYGQREDFRVLEVNSSSDLDSESLSIQDNIGFRVYTFKNKPKERYREEISESENLERVTNSVGKNLWQSGEMLGFETDLV</sequence>
<name>A0A1R2CWZ2_9CILI</name>
<organism evidence="2 3">
    <name type="scientific">Stentor coeruleus</name>
    <dbReference type="NCBI Taxonomy" id="5963"/>
    <lineage>
        <taxon>Eukaryota</taxon>
        <taxon>Sar</taxon>
        <taxon>Alveolata</taxon>
        <taxon>Ciliophora</taxon>
        <taxon>Postciliodesmatophora</taxon>
        <taxon>Heterotrichea</taxon>
        <taxon>Heterotrichida</taxon>
        <taxon>Stentoridae</taxon>
        <taxon>Stentor</taxon>
    </lineage>
</organism>
<evidence type="ECO:0000313" key="2">
    <source>
        <dbReference type="EMBL" id="OMJ93493.1"/>
    </source>
</evidence>
<keyword evidence="3" id="KW-1185">Reference proteome</keyword>